<comment type="caution">
    <text evidence="3">The sequence shown here is derived from an EMBL/GenBank/DDBJ whole genome shotgun (WGS) entry which is preliminary data.</text>
</comment>
<dbReference type="STRING" id="1206466.K0KEV6"/>
<dbReference type="EMBL" id="CAIF01000087">
    <property type="protein sequence ID" value="CCH43665.1"/>
    <property type="molecule type" value="Genomic_DNA"/>
</dbReference>
<organism evidence="3 4">
    <name type="scientific">Wickerhamomyces ciferrii (strain ATCC 14091 / BCRC 22168 / CBS 111 / JCM 3599 / NBRC 0793 / NRRL Y-1031 F-60-10)</name>
    <name type="common">Yeast</name>
    <name type="synonym">Pichia ciferrii</name>
    <dbReference type="NCBI Taxonomy" id="1206466"/>
    <lineage>
        <taxon>Eukaryota</taxon>
        <taxon>Fungi</taxon>
        <taxon>Dikarya</taxon>
        <taxon>Ascomycota</taxon>
        <taxon>Saccharomycotina</taxon>
        <taxon>Saccharomycetes</taxon>
        <taxon>Phaffomycetales</taxon>
        <taxon>Wickerhamomycetaceae</taxon>
        <taxon>Wickerhamomyces</taxon>
    </lineage>
</organism>
<dbReference type="Gene3D" id="1.20.140.30">
    <property type="entry name" value="MOB kinase activator"/>
    <property type="match status" value="1"/>
</dbReference>
<keyword evidence="3" id="KW-0808">Transferase</keyword>
<accession>K0KEV6</accession>
<dbReference type="InParanoid" id="K0KEV6"/>
<keyword evidence="4" id="KW-1185">Reference proteome</keyword>
<feature type="compositionally biased region" description="Polar residues" evidence="2">
    <location>
        <begin position="74"/>
        <end position="85"/>
    </location>
</feature>
<gene>
    <name evidence="3" type="ORF">BN7_3218</name>
</gene>
<dbReference type="Proteomes" id="UP000009328">
    <property type="component" value="Unassembled WGS sequence"/>
</dbReference>
<evidence type="ECO:0000313" key="3">
    <source>
        <dbReference type="EMBL" id="CCH43665.1"/>
    </source>
</evidence>
<feature type="region of interest" description="Disordered" evidence="2">
    <location>
        <begin position="15"/>
        <end position="56"/>
    </location>
</feature>
<sequence length="318" mass="36265">MSFFQSLHLNNGHTIKTTRGFKRNQQVNGSPDGSSPVLPLFNTPNSNGNGVNNNNINGAQQQQFQQFPYPQPSLKPQWNNSTPSINGQNTNNNNNNNNNNYNQNYNSVTTHKDIKTIVESTLGSGIALAQAVKLPKDENVNEWLAVHVVDFYNQINMLYGTITEFCSPKSCPRMTATSEYEYLWQDSNLTKPVSVSAPKYVESLMLWIQSLLDDENIFPSMANQPFPPQFQSLVKTIMKRLFRIYAHIYCHHFNEVIELGLNTLLNTSFKHFLLFSDEFNLIANKDFGPLQNLVIEMLVHDDNKEQNKQQFNGYTNGF</sequence>
<keyword evidence="1" id="KW-0862">Zinc</keyword>
<name>K0KEV6_WICCF</name>
<evidence type="ECO:0000313" key="4">
    <source>
        <dbReference type="Proteomes" id="UP000009328"/>
    </source>
</evidence>
<dbReference type="Pfam" id="PF03637">
    <property type="entry name" value="Mob1_phocein"/>
    <property type="match status" value="1"/>
</dbReference>
<feature type="compositionally biased region" description="Low complexity" evidence="2">
    <location>
        <begin position="41"/>
        <end position="56"/>
    </location>
</feature>
<dbReference type="HOGENOM" id="CLU_038321_4_2_1"/>
<dbReference type="SMART" id="SM01388">
    <property type="entry name" value="Mob1_phocein"/>
    <property type="match status" value="1"/>
</dbReference>
<dbReference type="InterPro" id="IPR005301">
    <property type="entry name" value="MOB_kinase_act_fam"/>
</dbReference>
<dbReference type="SUPFAM" id="SSF101152">
    <property type="entry name" value="Mob1/phocein"/>
    <property type="match status" value="1"/>
</dbReference>
<evidence type="ECO:0000256" key="2">
    <source>
        <dbReference type="SAM" id="MobiDB-lite"/>
    </source>
</evidence>
<proteinExistence type="predicted"/>
<feature type="compositionally biased region" description="Low complexity" evidence="2">
    <location>
        <begin position="86"/>
        <end position="104"/>
    </location>
</feature>
<feature type="region of interest" description="Disordered" evidence="2">
    <location>
        <begin position="69"/>
        <end position="104"/>
    </location>
</feature>
<dbReference type="GO" id="GO:0016301">
    <property type="term" value="F:kinase activity"/>
    <property type="evidence" value="ECO:0007669"/>
    <property type="project" value="UniProtKB-KW"/>
</dbReference>
<dbReference type="FunCoup" id="K0KEV6">
    <property type="interactions" value="561"/>
</dbReference>
<keyword evidence="3" id="KW-0418">Kinase</keyword>
<dbReference type="PANTHER" id="PTHR22599">
    <property type="entry name" value="MPS ONE BINDER KINASE ACTIVATOR-LIKE MOB"/>
    <property type="match status" value="1"/>
</dbReference>
<feature type="binding site" evidence="1">
    <location>
        <position position="171"/>
    </location>
    <ligand>
        <name>Zn(2+)</name>
        <dbReference type="ChEBI" id="CHEBI:29105"/>
    </ligand>
</feature>
<dbReference type="eggNOG" id="KOG0440">
    <property type="taxonomic scope" value="Eukaryota"/>
</dbReference>
<protein>
    <submittedName>
        <fullName evidence="3">DBF2 kinase activator protein MOB1</fullName>
    </submittedName>
</protein>
<reference evidence="3 4" key="1">
    <citation type="journal article" date="2012" name="Eukaryot. Cell">
        <title>Draft genome sequence of Wickerhamomyces ciferrii NRRL Y-1031 F-60-10.</title>
        <authorList>
            <person name="Schneider J."/>
            <person name="Andrea H."/>
            <person name="Blom J."/>
            <person name="Jaenicke S."/>
            <person name="Ruckert C."/>
            <person name="Schorsch C."/>
            <person name="Szczepanowski R."/>
            <person name="Farwick M."/>
            <person name="Goesmann A."/>
            <person name="Puhler A."/>
            <person name="Schaffer S."/>
            <person name="Tauch A."/>
            <person name="Kohler T."/>
            <person name="Brinkrolf K."/>
        </authorList>
    </citation>
    <scope>NUCLEOTIDE SEQUENCE [LARGE SCALE GENOMIC DNA]</scope>
    <source>
        <strain evidence="4">ATCC 14091 / BCRC 22168 / CBS 111 / JCM 3599 / NBRC 0793 / NRRL Y-1031 F-60-10</strain>
    </source>
</reference>
<evidence type="ECO:0000256" key="1">
    <source>
        <dbReference type="PIRSR" id="PIRSR605301-1"/>
    </source>
</evidence>
<feature type="binding site" evidence="1">
    <location>
        <position position="252"/>
    </location>
    <ligand>
        <name>Zn(2+)</name>
        <dbReference type="ChEBI" id="CHEBI:29105"/>
    </ligand>
</feature>
<keyword evidence="1" id="KW-0479">Metal-binding</keyword>
<feature type="binding site" evidence="1">
    <location>
        <position position="166"/>
    </location>
    <ligand>
        <name>Zn(2+)</name>
        <dbReference type="ChEBI" id="CHEBI:29105"/>
    </ligand>
</feature>
<feature type="compositionally biased region" description="Polar residues" evidence="2">
    <location>
        <begin position="15"/>
        <end position="33"/>
    </location>
</feature>
<feature type="binding site" evidence="1">
    <location>
        <position position="247"/>
    </location>
    <ligand>
        <name>Zn(2+)</name>
        <dbReference type="ChEBI" id="CHEBI:29105"/>
    </ligand>
</feature>
<dbReference type="AlphaFoldDB" id="K0KEV6"/>
<dbReference type="InterPro" id="IPR036703">
    <property type="entry name" value="MOB_kinase_act_sf"/>
</dbReference>